<keyword evidence="2" id="KW-1185">Reference proteome</keyword>
<reference evidence="1" key="1">
    <citation type="submission" date="2022-08" db="UniProtKB">
        <authorList>
            <consortium name="EnsemblMetazoa"/>
        </authorList>
    </citation>
    <scope>IDENTIFICATION</scope>
    <source>
        <strain evidence="1">Dongola</strain>
    </source>
</reference>
<evidence type="ECO:0000313" key="1">
    <source>
        <dbReference type="EnsemblMetazoa" id="AARA014961-PA"/>
    </source>
</evidence>
<protein>
    <submittedName>
        <fullName evidence="1">Uncharacterized protein</fullName>
    </submittedName>
</protein>
<dbReference type="VEuPathDB" id="VectorBase:AARA014961"/>
<dbReference type="Proteomes" id="UP000075840">
    <property type="component" value="Unassembled WGS sequence"/>
</dbReference>
<name>A0A182IHN7_ANOAR</name>
<accession>A0A182IHN7</accession>
<sequence>MYPMCNTLRLVSRYYYFYYPGYTVHDKQTASNLNNNSNHTECVATNTEFWPMCGLFERDYRSSSLRFSDSMVVVEHGLYYIVLSL</sequence>
<dbReference type="EnsemblMetazoa" id="AARA014961-RA">
    <property type="protein sequence ID" value="AARA014961-PA"/>
    <property type="gene ID" value="AARA014961"/>
</dbReference>
<organism evidence="1 2">
    <name type="scientific">Anopheles arabiensis</name>
    <name type="common">Mosquito</name>
    <dbReference type="NCBI Taxonomy" id="7173"/>
    <lineage>
        <taxon>Eukaryota</taxon>
        <taxon>Metazoa</taxon>
        <taxon>Ecdysozoa</taxon>
        <taxon>Arthropoda</taxon>
        <taxon>Hexapoda</taxon>
        <taxon>Insecta</taxon>
        <taxon>Pterygota</taxon>
        <taxon>Neoptera</taxon>
        <taxon>Endopterygota</taxon>
        <taxon>Diptera</taxon>
        <taxon>Nematocera</taxon>
        <taxon>Culicoidea</taxon>
        <taxon>Culicidae</taxon>
        <taxon>Anophelinae</taxon>
        <taxon>Anopheles</taxon>
    </lineage>
</organism>
<dbReference type="AlphaFoldDB" id="A0A182IHN7"/>
<dbReference type="EMBL" id="APCN01000746">
    <property type="status" value="NOT_ANNOTATED_CDS"/>
    <property type="molecule type" value="Genomic_DNA"/>
</dbReference>
<proteinExistence type="predicted"/>
<evidence type="ECO:0000313" key="2">
    <source>
        <dbReference type="Proteomes" id="UP000075840"/>
    </source>
</evidence>